<dbReference type="SUPFAM" id="SSF48264">
    <property type="entry name" value="Cytochrome P450"/>
    <property type="match status" value="1"/>
</dbReference>
<feature type="signal peptide" evidence="4">
    <location>
        <begin position="1"/>
        <end position="24"/>
    </location>
</feature>
<dbReference type="AlphaFoldDB" id="A0AAN7IS42"/>
<dbReference type="GO" id="GO:0020037">
    <property type="term" value="F:heme binding"/>
    <property type="evidence" value="ECO:0007669"/>
    <property type="project" value="InterPro"/>
</dbReference>
<dbReference type="GO" id="GO:0010295">
    <property type="term" value="F:(+)-abscisic acid 8'-hydroxylase activity"/>
    <property type="evidence" value="ECO:0007669"/>
    <property type="project" value="TreeGrafter"/>
</dbReference>
<dbReference type="PANTHER" id="PTHR24286">
    <property type="entry name" value="CYTOCHROME P450 26"/>
    <property type="match status" value="1"/>
</dbReference>
<feature type="chain" id="PRO_5043045133" evidence="4">
    <location>
        <begin position="25"/>
        <end position="362"/>
    </location>
</feature>
<evidence type="ECO:0000256" key="1">
    <source>
        <dbReference type="ARBA" id="ARBA00010617"/>
    </source>
</evidence>
<dbReference type="EMBL" id="JAXUIC010000006">
    <property type="protein sequence ID" value="KAK4584622.1"/>
    <property type="molecule type" value="Genomic_DNA"/>
</dbReference>
<dbReference type="GO" id="GO:0016125">
    <property type="term" value="P:sterol metabolic process"/>
    <property type="evidence" value="ECO:0007669"/>
    <property type="project" value="TreeGrafter"/>
</dbReference>
<keyword evidence="6" id="KW-1185">Reference proteome</keyword>
<proteinExistence type="inferred from homology"/>
<dbReference type="PANTHER" id="PTHR24286:SF357">
    <property type="entry name" value="P450, PUTATIVE-RELATED"/>
    <property type="match status" value="1"/>
</dbReference>
<organism evidence="5 6">
    <name type="scientific">Quercus rubra</name>
    <name type="common">Northern red oak</name>
    <name type="synonym">Quercus borealis</name>
    <dbReference type="NCBI Taxonomy" id="3512"/>
    <lineage>
        <taxon>Eukaryota</taxon>
        <taxon>Viridiplantae</taxon>
        <taxon>Streptophyta</taxon>
        <taxon>Embryophyta</taxon>
        <taxon>Tracheophyta</taxon>
        <taxon>Spermatophyta</taxon>
        <taxon>Magnoliopsida</taxon>
        <taxon>eudicotyledons</taxon>
        <taxon>Gunneridae</taxon>
        <taxon>Pentapetalae</taxon>
        <taxon>rosids</taxon>
        <taxon>fabids</taxon>
        <taxon>Fagales</taxon>
        <taxon>Fagaceae</taxon>
        <taxon>Quercus</taxon>
    </lineage>
</organism>
<accession>A0AAN7IS42</accession>
<comment type="similarity">
    <text evidence="1">Belongs to the cytochrome P450 family.</text>
</comment>
<evidence type="ECO:0000313" key="6">
    <source>
        <dbReference type="Proteomes" id="UP001324115"/>
    </source>
</evidence>
<dbReference type="InterPro" id="IPR002403">
    <property type="entry name" value="Cyt_P450_E_grp-IV"/>
</dbReference>
<evidence type="ECO:0000256" key="2">
    <source>
        <dbReference type="ARBA" id="ARBA00022723"/>
    </source>
</evidence>
<comment type="caution">
    <text evidence="5">The sequence shown here is derived from an EMBL/GenBank/DDBJ whole genome shotgun (WGS) entry which is preliminary data.</text>
</comment>
<dbReference type="GO" id="GO:0005506">
    <property type="term" value="F:iron ion binding"/>
    <property type="evidence" value="ECO:0007669"/>
    <property type="project" value="InterPro"/>
</dbReference>
<dbReference type="PRINTS" id="PR00465">
    <property type="entry name" value="EP450IV"/>
</dbReference>
<gene>
    <name evidence="5" type="ORF">RGQ29_022378</name>
</gene>
<sequence length="362" mass="41128">MGVIILYGFFCALLLFSLFKKHWGKPQQRGNLPPGSMGWSYIGETLQLYSQNPDVFFATRQKRFGEIFKTHILGYPCVMLASPEAIRFVLVTKADLFKPTYPRSKEQLIGPSAIFFHQGAYHSQMRKLVQGSFSLKIIRNLVPEIEAIAMSTLESWCGGKIVNTFYELKKFTFDVAVLSIFGDLDSPIKEKLRKNYCILDKGYNSFPLSLPGTSYNTSVLARKKIGQILFEIIRVRKEKNSVQNDFLGSLLNFKDEKGEILRDDQILDNIIGVLFAAQDTTASILTWILKYIHDDPKLLEAIKKEQKPFFEANDGGNLPLTWAQTRNMPLTNGVIMESLRMASIISFTFREAVTDVEYNGKS</sequence>
<dbReference type="Pfam" id="PF00067">
    <property type="entry name" value="p450"/>
    <property type="match status" value="1"/>
</dbReference>
<evidence type="ECO:0000313" key="5">
    <source>
        <dbReference type="EMBL" id="KAK4584622.1"/>
    </source>
</evidence>
<keyword evidence="4" id="KW-0732">Signal</keyword>
<keyword evidence="2" id="KW-0479">Metal-binding</keyword>
<reference evidence="5 6" key="1">
    <citation type="journal article" date="2023" name="G3 (Bethesda)">
        <title>A haplotype-resolved chromosome-scale genome for Quercus rubra L. provides insights into the genetics of adaptive traits for red oak species.</title>
        <authorList>
            <person name="Kapoor B."/>
            <person name="Jenkins J."/>
            <person name="Schmutz J."/>
            <person name="Zhebentyayeva T."/>
            <person name="Kuelheim C."/>
            <person name="Coggeshall M."/>
            <person name="Heim C."/>
            <person name="Lasky J.R."/>
            <person name="Leites L."/>
            <person name="Islam-Faridi N."/>
            <person name="Romero-Severson J."/>
            <person name="DeLeo V.L."/>
            <person name="Lucas S.M."/>
            <person name="Lazic D."/>
            <person name="Gailing O."/>
            <person name="Carlson J."/>
            <person name="Staton M."/>
        </authorList>
    </citation>
    <scope>NUCLEOTIDE SEQUENCE [LARGE SCALE GENOMIC DNA]</scope>
    <source>
        <strain evidence="5">Pseudo-F2</strain>
    </source>
</reference>
<dbReference type="Gene3D" id="1.10.630.10">
    <property type="entry name" value="Cytochrome P450"/>
    <property type="match status" value="1"/>
</dbReference>
<keyword evidence="3" id="KW-0408">Iron</keyword>
<protein>
    <submittedName>
        <fullName evidence="5">Uncharacterized protein</fullName>
    </submittedName>
</protein>
<dbReference type="Proteomes" id="UP001324115">
    <property type="component" value="Unassembled WGS sequence"/>
</dbReference>
<evidence type="ECO:0000256" key="4">
    <source>
        <dbReference type="SAM" id="SignalP"/>
    </source>
</evidence>
<dbReference type="InterPro" id="IPR001128">
    <property type="entry name" value="Cyt_P450"/>
</dbReference>
<evidence type="ECO:0000256" key="3">
    <source>
        <dbReference type="ARBA" id="ARBA00023004"/>
    </source>
</evidence>
<name>A0AAN7IS42_QUERU</name>
<dbReference type="InterPro" id="IPR036396">
    <property type="entry name" value="Cyt_P450_sf"/>
</dbReference>